<dbReference type="InterPro" id="IPR036969">
    <property type="entry name" value="Citrate_synthase_sf"/>
</dbReference>
<evidence type="ECO:0000313" key="7">
    <source>
        <dbReference type="Proteomes" id="UP001446032"/>
    </source>
</evidence>
<evidence type="ECO:0000256" key="2">
    <source>
        <dbReference type="ARBA" id="ARBA00010566"/>
    </source>
</evidence>
<dbReference type="PANTHER" id="PTHR11739">
    <property type="entry name" value="CITRATE SYNTHASE"/>
    <property type="match status" value="1"/>
</dbReference>
<name>A0ABV1AME2_9FIRM</name>
<sequence>MADHEMLNLDEMGTLKDSMELLGEELMNGHRINPNLYVEYDVKRGLRDSAGKGVLTGLTEISDVTGYDLINGRKIPAHGRLYYQGYNVNDIVDGLKGRKFGFEETIYLLLFGRLPSDKDMEVFKNIMANFETLSGRFVRDVVMKASNGDIMNAMQRCILTLYTYDSKPEDNSAENVLRQSIEMIAKLPLIAVYSYHSYRHFRKDETLFIRNPQKDLSLAENILLMLRPDGKYTELEAKVLDIALILHAEHGGGNNSTFTTHVVTSSGTDTYSSVAASIGSLKGPRHGGANLKVQNMFEDIKANVKDWTDEKEVESYLRKILNKEVFDHSGLIYGMGHAVYTLSDPREVILKRFAKDLAMEKGMMKEFALYELVERLAGRLVMEQRRLFKNVCANVDFYSGFVYTMLGIPKELFTPIFAIARIPGWSAHRLEEILNASKIIRPAYKYVGHHASFVPFDERAPEEGCEEVLRELEKEEAGQPEEKAETIEKEAPQDSKKCPEEKKNK</sequence>
<comment type="caution">
    <text evidence="6">The sequence shown here is derived from an EMBL/GenBank/DDBJ whole genome shotgun (WGS) entry which is preliminary data.</text>
</comment>
<dbReference type="InterPro" id="IPR016142">
    <property type="entry name" value="Citrate_synth-like_lrg_a-sub"/>
</dbReference>
<keyword evidence="7" id="KW-1185">Reference proteome</keyword>
<evidence type="ECO:0000256" key="5">
    <source>
        <dbReference type="SAM" id="MobiDB-lite"/>
    </source>
</evidence>
<reference evidence="6 7" key="1">
    <citation type="submission" date="2024-03" db="EMBL/GenBank/DDBJ databases">
        <title>Human intestinal bacterial collection.</title>
        <authorList>
            <person name="Pauvert C."/>
            <person name="Hitch T.C.A."/>
            <person name="Clavel T."/>
        </authorList>
    </citation>
    <scope>NUCLEOTIDE SEQUENCE [LARGE SCALE GENOMIC DNA]</scope>
    <source>
        <strain evidence="6 7">CLA-AA-H95</strain>
    </source>
</reference>
<protein>
    <recommendedName>
        <fullName evidence="3">citrate synthase (unknown stereospecificity)</fullName>
        <ecNumber evidence="3">2.3.3.16</ecNumber>
    </recommendedName>
</protein>
<comment type="similarity">
    <text evidence="2">Belongs to the citrate synthase family.</text>
</comment>
<dbReference type="RefSeq" id="WP_022214471.1">
    <property type="nucleotide sequence ID" value="NZ_JBBMEI010000050.1"/>
</dbReference>
<dbReference type="Gene3D" id="1.10.230.10">
    <property type="entry name" value="Cytochrome P450-Terp, domain 2"/>
    <property type="match status" value="1"/>
</dbReference>
<dbReference type="PANTHER" id="PTHR11739:SF4">
    <property type="entry name" value="CITRATE SYNTHASE, PEROXISOMAL"/>
    <property type="match status" value="1"/>
</dbReference>
<dbReference type="Pfam" id="PF00285">
    <property type="entry name" value="Citrate_synt"/>
    <property type="match status" value="1"/>
</dbReference>
<organism evidence="6 7">
    <name type="scientific">Blautia intestinihominis</name>
    <dbReference type="NCBI Taxonomy" id="3133152"/>
    <lineage>
        <taxon>Bacteria</taxon>
        <taxon>Bacillati</taxon>
        <taxon>Bacillota</taxon>
        <taxon>Clostridia</taxon>
        <taxon>Lachnospirales</taxon>
        <taxon>Lachnospiraceae</taxon>
        <taxon>Blautia</taxon>
    </lineage>
</organism>
<dbReference type="InterPro" id="IPR002020">
    <property type="entry name" value="Citrate_synthase"/>
</dbReference>
<gene>
    <name evidence="6" type="ORF">WMO75_13695</name>
</gene>
<proteinExistence type="inferred from homology"/>
<dbReference type="Proteomes" id="UP001446032">
    <property type="component" value="Unassembled WGS sequence"/>
</dbReference>
<accession>A0ABV1AME2</accession>
<dbReference type="NCBIfam" id="NF010635">
    <property type="entry name" value="PRK14032.1"/>
    <property type="match status" value="1"/>
</dbReference>
<feature type="region of interest" description="Disordered" evidence="5">
    <location>
        <begin position="472"/>
        <end position="505"/>
    </location>
</feature>
<evidence type="ECO:0000256" key="1">
    <source>
        <dbReference type="ARBA" id="ARBA00005163"/>
    </source>
</evidence>
<dbReference type="CDD" id="cd06113">
    <property type="entry name" value="citrate_synt_like_1_2"/>
    <property type="match status" value="1"/>
</dbReference>
<comment type="pathway">
    <text evidence="1">Carbohydrate metabolism; tricarboxylic acid cycle.</text>
</comment>
<evidence type="ECO:0000256" key="4">
    <source>
        <dbReference type="ARBA" id="ARBA00022679"/>
    </source>
</evidence>
<keyword evidence="4" id="KW-0808">Transferase</keyword>
<dbReference type="InterPro" id="IPR016143">
    <property type="entry name" value="Citrate_synth-like_sm_a-sub"/>
</dbReference>
<dbReference type="PRINTS" id="PR00143">
    <property type="entry name" value="CITRTSNTHASE"/>
</dbReference>
<dbReference type="EC" id="2.3.3.16" evidence="3"/>
<dbReference type="SUPFAM" id="SSF48256">
    <property type="entry name" value="Citrate synthase"/>
    <property type="match status" value="1"/>
</dbReference>
<dbReference type="Gene3D" id="1.10.580.10">
    <property type="entry name" value="Citrate Synthase, domain 1"/>
    <property type="match status" value="1"/>
</dbReference>
<dbReference type="EMBL" id="JBBMEI010000050">
    <property type="protein sequence ID" value="MEQ2359360.1"/>
    <property type="molecule type" value="Genomic_DNA"/>
</dbReference>
<evidence type="ECO:0000313" key="6">
    <source>
        <dbReference type="EMBL" id="MEQ2359360.1"/>
    </source>
</evidence>
<evidence type="ECO:0000256" key="3">
    <source>
        <dbReference type="ARBA" id="ARBA00012972"/>
    </source>
</evidence>